<dbReference type="InterPro" id="IPR000432">
    <property type="entry name" value="DNA_mismatch_repair_MutS_C"/>
</dbReference>
<dbReference type="InterPro" id="IPR007696">
    <property type="entry name" value="DNA_mismatch_repair_MutS_core"/>
</dbReference>
<keyword evidence="5 7" id="KW-0238">DNA-binding</keyword>
<dbReference type="Gene3D" id="1.10.1420.10">
    <property type="match status" value="2"/>
</dbReference>
<accession>A0ABY0CTF2</accession>
<evidence type="ECO:0000256" key="1">
    <source>
        <dbReference type="ARBA" id="ARBA00006271"/>
    </source>
</evidence>
<dbReference type="Pfam" id="PF01624">
    <property type="entry name" value="MutS_I"/>
    <property type="match status" value="1"/>
</dbReference>
<dbReference type="HAMAP" id="MF_00096">
    <property type="entry name" value="MutS"/>
    <property type="match status" value="1"/>
</dbReference>
<keyword evidence="2 7" id="KW-0547">Nucleotide-binding</keyword>
<dbReference type="InterPro" id="IPR007861">
    <property type="entry name" value="DNA_mismatch_repair_MutS_clamp"/>
</dbReference>
<dbReference type="InterPro" id="IPR005748">
    <property type="entry name" value="DNA_mismatch_repair_MutS"/>
</dbReference>
<dbReference type="InterPro" id="IPR027417">
    <property type="entry name" value="P-loop_NTPase"/>
</dbReference>
<dbReference type="Pfam" id="PF05190">
    <property type="entry name" value="MutS_IV"/>
    <property type="match status" value="1"/>
</dbReference>
<dbReference type="InterPro" id="IPR045076">
    <property type="entry name" value="MutS"/>
</dbReference>
<evidence type="ECO:0000313" key="12">
    <source>
        <dbReference type="EMBL" id="RVU44881.1"/>
    </source>
</evidence>
<proteinExistence type="inferred from homology"/>
<dbReference type="SMART" id="SM00533">
    <property type="entry name" value="MUTSd"/>
    <property type="match status" value="1"/>
</dbReference>
<dbReference type="EMBL" id="SADD01000004">
    <property type="protein sequence ID" value="RVU44881.1"/>
    <property type="molecule type" value="Genomic_DNA"/>
</dbReference>
<organism evidence="12 13">
    <name type="scientific">Lujinxingia sediminis</name>
    <dbReference type="NCBI Taxonomy" id="2480984"/>
    <lineage>
        <taxon>Bacteria</taxon>
        <taxon>Deltaproteobacteria</taxon>
        <taxon>Bradymonadales</taxon>
        <taxon>Lujinxingiaceae</taxon>
        <taxon>Lujinxingia</taxon>
    </lineage>
</organism>
<evidence type="ECO:0000256" key="7">
    <source>
        <dbReference type="HAMAP-Rule" id="MF_00096"/>
    </source>
</evidence>
<sequence>MSMKLTPMLQQYLDVKARYPDAILFFRLGDFYEMFFEDAQVVSREVGLTLTARSKGEDAVPMAGMPYHSSQTYITQLIEKGFSVAICEQIQDPKDADGIVKRDVVRVVTPGVQHDTDNLDARAPNYLAAAYFPDQPTADSAVGLAYLDVTTGDFRATELKGLSELLSELDRAEARELLLSEEGLALLEPHAERLGKVFMRPRAPEYFDPDALRARQGDGVRLADDLSTDGYFLSAEQVEDFFKTGRDFGFMTPTLIEGAISALLNYLIDTQRGVSSVIQRLSPYRAQSFLVIDESTKANLELTQTLMGGKRTGSLLSIIDRTMTAMGGRRLRHWLNYPLIDPTRITERLDAVEFLVKNPALRADLRKALDEVYDIERLCGRVSAGTANARDLKSLQGTLALIPGIAAIFPPESPALLKHLADGLDPCADLCAHIERALLDEPPTQLTEGGLFKMGYHPELDELLDLSHNGKDWMLRFEREERERSGISSLKIKFNKVFGYYIEVTRANLDLVPDRYIRKQTLANAERYFVPELKEQEERILGADERRKSLEYQLFEALRREVGEHLGRLLHSADGLADLDVLSGLAELAHRRDYVRPTLDQGTLLTIEDGRHPVVETTLASGERFVPNSVTIDSAAGRLLIITGPNMAGKSTIIRQVALITLLAQMGSFVPARSAHIGVVDKLFSRVGASDNLARGQSTFMVEMTETAHILNNATDRSLIILDEIGRGTATFDGLSIAWAVAEHLHNVIGARTMFATHYHELTELTRTLDGVINLSVAVKEWQEDIIFLRKLVEGQANRSYGVQVGRLAGLPPAVVERATRVLENLEAGQFDEMGLPTPGRTPGATPEPTRRHNPNQLTLFAAAGAAMAPEEREVLDQLAELNPDALTPIEALNALHTLIARLHDASGR</sequence>
<dbReference type="InterPro" id="IPR036187">
    <property type="entry name" value="DNA_mismatch_repair_MutS_sf"/>
</dbReference>
<protein>
    <recommendedName>
        <fullName evidence="7 8">DNA mismatch repair protein MutS</fullName>
    </recommendedName>
</protein>
<keyword evidence="4 7" id="KW-0067">ATP-binding</keyword>
<dbReference type="InterPro" id="IPR016151">
    <property type="entry name" value="DNA_mismatch_repair_MutS_N"/>
</dbReference>
<dbReference type="InterPro" id="IPR007860">
    <property type="entry name" value="DNA_mmatch_repair_MutS_con_dom"/>
</dbReference>
<evidence type="ECO:0000256" key="2">
    <source>
        <dbReference type="ARBA" id="ARBA00022741"/>
    </source>
</evidence>
<evidence type="ECO:0000256" key="6">
    <source>
        <dbReference type="ARBA" id="ARBA00023204"/>
    </source>
</evidence>
<evidence type="ECO:0000259" key="11">
    <source>
        <dbReference type="PROSITE" id="PS00486"/>
    </source>
</evidence>
<keyword evidence="3 7" id="KW-0227">DNA damage</keyword>
<dbReference type="Gene3D" id="3.40.1170.10">
    <property type="entry name" value="DNA repair protein MutS, domain I"/>
    <property type="match status" value="1"/>
</dbReference>
<feature type="region of interest" description="Disordered" evidence="10">
    <location>
        <begin position="832"/>
        <end position="854"/>
    </location>
</feature>
<dbReference type="PANTHER" id="PTHR11361:SF34">
    <property type="entry name" value="DNA MISMATCH REPAIR PROTEIN MSH1, MITOCHONDRIAL"/>
    <property type="match status" value="1"/>
</dbReference>
<feature type="domain" description="DNA mismatch repair proteins mutS family" evidence="11">
    <location>
        <begin position="718"/>
        <end position="734"/>
    </location>
</feature>
<evidence type="ECO:0000256" key="8">
    <source>
        <dbReference type="NCBIfam" id="TIGR01070"/>
    </source>
</evidence>
<comment type="function">
    <text evidence="7">This protein is involved in the repair of mismatches in DNA. It is possible that it carries out the mismatch recognition step. This protein has a weak ATPase activity.</text>
</comment>
<dbReference type="Proteomes" id="UP000282926">
    <property type="component" value="Unassembled WGS sequence"/>
</dbReference>
<dbReference type="Pfam" id="PF05192">
    <property type="entry name" value="MutS_III"/>
    <property type="match status" value="1"/>
</dbReference>
<dbReference type="Pfam" id="PF00488">
    <property type="entry name" value="MutS_V"/>
    <property type="match status" value="1"/>
</dbReference>
<evidence type="ECO:0000256" key="3">
    <source>
        <dbReference type="ARBA" id="ARBA00022763"/>
    </source>
</evidence>
<dbReference type="Gene3D" id="3.40.50.300">
    <property type="entry name" value="P-loop containing nucleotide triphosphate hydrolases"/>
    <property type="match status" value="1"/>
</dbReference>
<dbReference type="SMART" id="SM00534">
    <property type="entry name" value="MUTSac"/>
    <property type="match status" value="1"/>
</dbReference>
<dbReference type="PROSITE" id="PS00486">
    <property type="entry name" value="DNA_MISMATCH_REPAIR_2"/>
    <property type="match status" value="1"/>
</dbReference>
<comment type="similarity">
    <text evidence="1 7 9">Belongs to the DNA mismatch repair MutS family.</text>
</comment>
<dbReference type="CDD" id="cd03284">
    <property type="entry name" value="ABC_MutS1"/>
    <property type="match status" value="1"/>
</dbReference>
<feature type="binding site" evidence="7">
    <location>
        <begin position="644"/>
        <end position="651"/>
    </location>
    <ligand>
        <name>ATP</name>
        <dbReference type="ChEBI" id="CHEBI:30616"/>
    </ligand>
</feature>
<evidence type="ECO:0000256" key="4">
    <source>
        <dbReference type="ARBA" id="ARBA00022840"/>
    </source>
</evidence>
<dbReference type="SUPFAM" id="SSF53150">
    <property type="entry name" value="DNA repair protein MutS, domain II"/>
    <property type="match status" value="1"/>
</dbReference>
<keyword evidence="13" id="KW-1185">Reference proteome</keyword>
<name>A0ABY0CTF2_9DELT</name>
<keyword evidence="6 7" id="KW-0234">DNA repair</keyword>
<evidence type="ECO:0000313" key="13">
    <source>
        <dbReference type="Proteomes" id="UP000282926"/>
    </source>
</evidence>
<dbReference type="SUPFAM" id="SSF48334">
    <property type="entry name" value="DNA repair protein MutS, domain III"/>
    <property type="match status" value="1"/>
</dbReference>
<evidence type="ECO:0000256" key="10">
    <source>
        <dbReference type="SAM" id="MobiDB-lite"/>
    </source>
</evidence>
<dbReference type="SUPFAM" id="SSF55271">
    <property type="entry name" value="DNA repair protein MutS, domain I"/>
    <property type="match status" value="1"/>
</dbReference>
<evidence type="ECO:0000256" key="9">
    <source>
        <dbReference type="RuleBase" id="RU003756"/>
    </source>
</evidence>
<dbReference type="NCBIfam" id="NF003810">
    <property type="entry name" value="PRK05399.1"/>
    <property type="match status" value="1"/>
</dbReference>
<dbReference type="PANTHER" id="PTHR11361">
    <property type="entry name" value="DNA MISMATCH REPAIR PROTEIN MUTS FAMILY MEMBER"/>
    <property type="match status" value="1"/>
</dbReference>
<reference evidence="12 13" key="1">
    <citation type="submission" date="2019-01" db="EMBL/GenBank/DDBJ databases">
        <title>Lujinxingia litoralis gen. nov., sp. nov. and Lujinxingia sediminis gen. nov., sp. nov., new members in the order Bradymonadales, isolated from coastal sediment.</title>
        <authorList>
            <person name="Li C.-M."/>
        </authorList>
    </citation>
    <scope>NUCLEOTIDE SEQUENCE [LARGE SCALE GENOMIC DNA]</scope>
    <source>
        <strain evidence="12 13">SEH01</strain>
    </source>
</reference>
<dbReference type="SUPFAM" id="SSF52540">
    <property type="entry name" value="P-loop containing nucleoside triphosphate hydrolases"/>
    <property type="match status" value="1"/>
</dbReference>
<dbReference type="InterPro" id="IPR036678">
    <property type="entry name" value="MutS_con_dom_sf"/>
</dbReference>
<dbReference type="NCBIfam" id="TIGR01070">
    <property type="entry name" value="mutS1"/>
    <property type="match status" value="1"/>
</dbReference>
<comment type="caution">
    <text evidence="12">The sequence shown here is derived from an EMBL/GenBank/DDBJ whole genome shotgun (WGS) entry which is preliminary data.</text>
</comment>
<dbReference type="Pfam" id="PF05188">
    <property type="entry name" value="MutS_II"/>
    <property type="match status" value="1"/>
</dbReference>
<dbReference type="Gene3D" id="3.30.420.110">
    <property type="entry name" value="MutS, connector domain"/>
    <property type="match status" value="1"/>
</dbReference>
<dbReference type="PIRSF" id="PIRSF037677">
    <property type="entry name" value="DNA_mis_repair_Msh6"/>
    <property type="match status" value="1"/>
</dbReference>
<dbReference type="InterPro" id="IPR007695">
    <property type="entry name" value="DNA_mismatch_repair_MutS-lik_N"/>
</dbReference>
<evidence type="ECO:0000256" key="5">
    <source>
        <dbReference type="ARBA" id="ARBA00023125"/>
    </source>
</evidence>
<dbReference type="InterPro" id="IPR017261">
    <property type="entry name" value="DNA_mismatch_repair_MutS/MSH"/>
</dbReference>
<gene>
    <name evidence="7 12" type="primary">mutS</name>
    <name evidence="12" type="ORF">EA187_10110</name>
</gene>